<comment type="caution">
    <text evidence="1">The sequence shown here is derived from an EMBL/GenBank/DDBJ whole genome shotgun (WGS) entry which is preliminary data.</text>
</comment>
<sequence length="188" mass="20563">MNKIISVLVAVIFSGAGIALFVSHLEEKLNASSASISEVERYADAEFHNALIRVTDSGGIQRYLTQANRVIHYTDETSEVVGASLLVNQDKGSPLLLVSDRATLLNNNKQAILHGSVRVDREASDDNPAAHITSRDVSIDYEKKYAHSDAFTTIESDSQVTSGTGIDIWFDGPTRIRLLSNARSRYTP</sequence>
<dbReference type="GeneID" id="86990644"/>
<keyword evidence="3" id="KW-1185">Reference proteome</keyword>
<evidence type="ECO:0000313" key="3">
    <source>
        <dbReference type="Proteomes" id="UP000030856"/>
    </source>
</evidence>
<dbReference type="GO" id="GO:0015221">
    <property type="term" value="F:lipopolysaccharide transmembrane transporter activity"/>
    <property type="evidence" value="ECO:0007669"/>
    <property type="project" value="InterPro"/>
</dbReference>
<dbReference type="Gene3D" id="2.60.450.10">
    <property type="entry name" value="Lipopolysaccharide (LPS) transport protein A like domain"/>
    <property type="match status" value="1"/>
</dbReference>
<gene>
    <name evidence="2" type="ORF">BOV88_00970</name>
    <name evidence="1" type="ORF">JV46_24030</name>
</gene>
<accession>A0A0B0H4I2</accession>
<dbReference type="eggNOG" id="COG3117">
    <property type="taxonomic scope" value="Bacteria"/>
</dbReference>
<proteinExistence type="predicted"/>
<dbReference type="Proteomes" id="UP000190962">
    <property type="component" value="Unassembled WGS sequence"/>
</dbReference>
<dbReference type="EMBL" id="JRAA01000003">
    <property type="protein sequence ID" value="KHF24035.1"/>
    <property type="molecule type" value="Genomic_DNA"/>
</dbReference>
<dbReference type="GO" id="GO:0005886">
    <property type="term" value="C:plasma membrane"/>
    <property type="evidence" value="ECO:0007669"/>
    <property type="project" value="InterPro"/>
</dbReference>
<evidence type="ECO:0000313" key="4">
    <source>
        <dbReference type="Proteomes" id="UP000190962"/>
    </source>
</evidence>
<evidence type="ECO:0000313" key="2">
    <source>
        <dbReference type="EMBL" id="OOY36198.1"/>
    </source>
</evidence>
<organism evidence="1 3">
    <name type="scientific">Solemya velum gill symbiont</name>
    <dbReference type="NCBI Taxonomy" id="2340"/>
    <lineage>
        <taxon>Bacteria</taxon>
        <taxon>Pseudomonadati</taxon>
        <taxon>Pseudomonadota</taxon>
        <taxon>Gammaproteobacteria</taxon>
        <taxon>sulfur-oxidizing symbionts</taxon>
    </lineage>
</organism>
<dbReference type="AlphaFoldDB" id="A0A0B0H4I2"/>
<evidence type="ECO:0000313" key="1">
    <source>
        <dbReference type="EMBL" id="KHF24035.1"/>
    </source>
</evidence>
<dbReference type="InterPro" id="IPR010664">
    <property type="entry name" value="LipoPS_assembly_LptC-rel"/>
</dbReference>
<dbReference type="Pfam" id="PF06835">
    <property type="entry name" value="LptC"/>
    <property type="match status" value="1"/>
</dbReference>
<dbReference type="EMBL" id="MPNX01000001">
    <property type="protein sequence ID" value="OOY36198.1"/>
    <property type="molecule type" value="Genomic_DNA"/>
</dbReference>
<dbReference type="Proteomes" id="UP000030856">
    <property type="component" value="Unassembled WGS sequence"/>
</dbReference>
<dbReference type="OrthoDB" id="5973594at2"/>
<dbReference type="RefSeq" id="WP_043118055.1">
    <property type="nucleotide sequence ID" value="NZ_JRAA01000003.1"/>
</dbReference>
<dbReference type="STRING" id="2340.JV46_24030"/>
<dbReference type="InterPro" id="IPR026265">
    <property type="entry name" value="LptC"/>
</dbReference>
<protein>
    <submittedName>
        <fullName evidence="2">LPS export ABC transporter periplasmic protein LptC</fullName>
    </submittedName>
</protein>
<name>A0A0B0H4I2_SOVGS</name>
<reference evidence="1 3" key="1">
    <citation type="journal article" date="2014" name="BMC Genomics">
        <title>The genome of the intracellular bacterium of the coastal bivalve, Solemya velum: a blueprint for thriving in and out of symbiosis.</title>
        <authorList>
            <person name="Dmytrenko O."/>
            <person name="Russell S.L."/>
            <person name="Loo W.T."/>
            <person name="Fontanez K.M."/>
            <person name="Liao L."/>
            <person name="Roeselers G."/>
            <person name="Sharma R."/>
            <person name="Stewart F.J."/>
            <person name="Newton I.L."/>
            <person name="Woyke T."/>
            <person name="Wu D."/>
            <person name="Lang J.M."/>
            <person name="Eisen J.A."/>
            <person name="Cavanaugh C.M."/>
        </authorList>
    </citation>
    <scope>NUCLEOTIDE SEQUENCE [LARGE SCALE GENOMIC DNA]</scope>
    <source>
        <strain evidence="1 3">WH</strain>
    </source>
</reference>
<reference evidence="2 4" key="2">
    <citation type="submission" date="2016-11" db="EMBL/GenBank/DDBJ databases">
        <title>Mixed transmission modes and dynamic genome evolution in an obligate animal-bacterial symbiosis.</title>
        <authorList>
            <person name="Russell S.L."/>
            <person name="Corbett-Detig R.B."/>
            <person name="Cavanaugh C.M."/>
        </authorList>
    </citation>
    <scope>NUCLEOTIDE SEQUENCE [LARGE SCALE GENOMIC DNA]</scope>
    <source>
        <strain evidence="2">MA-KB16</strain>
    </source>
</reference>
<dbReference type="NCBIfam" id="TIGR04409">
    <property type="entry name" value="LptC_YrbK"/>
    <property type="match status" value="1"/>
</dbReference>